<keyword evidence="2" id="KW-1185">Reference proteome</keyword>
<dbReference type="Proteomes" id="UP001150603">
    <property type="component" value="Unassembled WGS sequence"/>
</dbReference>
<comment type="caution">
    <text evidence="1">The sequence shown here is derived from an EMBL/GenBank/DDBJ whole genome shotgun (WGS) entry which is preliminary data.</text>
</comment>
<organism evidence="1 2">
    <name type="scientific">Linderina macrospora</name>
    <dbReference type="NCBI Taxonomy" id="4868"/>
    <lineage>
        <taxon>Eukaryota</taxon>
        <taxon>Fungi</taxon>
        <taxon>Fungi incertae sedis</taxon>
        <taxon>Zoopagomycota</taxon>
        <taxon>Kickxellomycotina</taxon>
        <taxon>Kickxellomycetes</taxon>
        <taxon>Kickxellales</taxon>
        <taxon>Kickxellaceae</taxon>
        <taxon>Linderina</taxon>
    </lineage>
</organism>
<name>A0ACC1JC01_9FUNG</name>
<proteinExistence type="predicted"/>
<evidence type="ECO:0000313" key="2">
    <source>
        <dbReference type="Proteomes" id="UP001150603"/>
    </source>
</evidence>
<dbReference type="EMBL" id="JANBPW010001112">
    <property type="protein sequence ID" value="KAJ1946075.1"/>
    <property type="molecule type" value="Genomic_DNA"/>
</dbReference>
<evidence type="ECO:0000313" key="1">
    <source>
        <dbReference type="EMBL" id="KAJ1946075.1"/>
    </source>
</evidence>
<protein>
    <submittedName>
        <fullName evidence="1">Sterol regulatory element-binding protein 2</fullName>
    </submittedName>
</protein>
<accession>A0ACC1JC01</accession>
<feature type="non-terminal residue" evidence="1">
    <location>
        <position position="1"/>
    </location>
</feature>
<gene>
    <name evidence="1" type="primary">SREBF2</name>
    <name evidence="1" type="ORF">FBU59_002124</name>
</gene>
<reference evidence="1" key="1">
    <citation type="submission" date="2022-07" db="EMBL/GenBank/DDBJ databases">
        <title>Phylogenomic reconstructions and comparative analyses of Kickxellomycotina fungi.</title>
        <authorList>
            <person name="Reynolds N.K."/>
            <person name="Stajich J.E."/>
            <person name="Barry K."/>
            <person name="Grigoriev I.V."/>
            <person name="Crous P."/>
            <person name="Smith M.E."/>
        </authorList>
    </citation>
    <scope>NUCLEOTIDE SEQUENCE</scope>
    <source>
        <strain evidence="1">NRRL 5244</strain>
    </source>
</reference>
<sequence length="205" mass="22917">HIPGYYHESPSQMGGRNSSQQGYYYQRHPSRPLTAEEKEIKRKVSHSAIEKRRRERTNAVLRELQNIVPGLCKPGKIQKLEILEAAAEYIRQLSAMPGLPQQRMGGGLPSHLSPQSSSHHYPQYVPHMQQFRQYTGPPVTAHDEPKDMRSESADQHQHQSVATPMSVSSGTIHEDLPDDSLQSALSDPGSSPSDPSSMKVNFLLC</sequence>